<name>A0A1M6Q6P6_9BACT</name>
<feature type="compositionally biased region" description="Acidic residues" evidence="1">
    <location>
        <begin position="153"/>
        <end position="166"/>
    </location>
</feature>
<dbReference type="AlphaFoldDB" id="A0A1M6Q6P6"/>
<reference evidence="3" key="1">
    <citation type="submission" date="2016-11" db="EMBL/GenBank/DDBJ databases">
        <authorList>
            <person name="Varghese N."/>
            <person name="Submissions S."/>
        </authorList>
    </citation>
    <scope>NUCLEOTIDE SEQUENCE [LARGE SCALE GENOMIC DNA]</scope>
    <source>
        <strain evidence="3">DSM 16219</strain>
    </source>
</reference>
<feature type="region of interest" description="Disordered" evidence="1">
    <location>
        <begin position="75"/>
        <end position="180"/>
    </location>
</feature>
<sequence length="502" mass="55031">MDKNLKTTISMNTCNFGQAAAPQESYAETPDDANQSVNTGLLPSSFRNLIAFQKEGDANMETYFLQSAQEVESEEVHGAFVAPQNDLERSESDEADEPLAEPEEAAEIDDHPAEGGGEGVDADSMEEASESEGESEGGELAEHQDSSASANSDEADDSTAEVDASAEEAPAPRLDNSLNMAGTGATTLGVLIESRAEFLQIPLMRDHEQVVELAKEGASADVLVQIQERGADEVLNELLTAANRFQVCMNQSGHLTSFNEAALRIIRARLWKNIKIAYQRKHGRDGNFNEWFSSTQQGLSWRSLHNDLRVAKAKDAEGYAFLGMGRLLNIVIAILRGDGGKDRIKEETPIKNFLRERGVSPIGGGSNTKVPKLKQDVDAAINAQELLNANITTIAAPKIKAFTTKHGLLKNVHLSHLKKYADEEEQLRAAFEALVSSNDGIPKRQHRTPDQINLGRFTKFIEDVDLALDKPEKREGITTEAIQEVIEKLQELQQHLSDENDE</sequence>
<gene>
    <name evidence="2" type="ORF">SAMN02745216_02975</name>
</gene>
<evidence type="ECO:0000256" key="1">
    <source>
        <dbReference type="SAM" id="MobiDB-lite"/>
    </source>
</evidence>
<protein>
    <submittedName>
        <fullName evidence="2">Uncharacterized protein</fullName>
    </submittedName>
</protein>
<dbReference type="Proteomes" id="UP000183994">
    <property type="component" value="Unassembled WGS sequence"/>
</dbReference>
<evidence type="ECO:0000313" key="2">
    <source>
        <dbReference type="EMBL" id="SHK15776.1"/>
    </source>
</evidence>
<feature type="compositionally biased region" description="Acidic residues" evidence="1">
    <location>
        <begin position="120"/>
        <end position="139"/>
    </location>
</feature>
<accession>A0A1M6Q6P6</accession>
<feature type="compositionally biased region" description="Acidic residues" evidence="1">
    <location>
        <begin position="93"/>
        <end position="107"/>
    </location>
</feature>
<proteinExistence type="predicted"/>
<dbReference type="EMBL" id="FQZU01000019">
    <property type="protein sequence ID" value="SHK15776.1"/>
    <property type="molecule type" value="Genomic_DNA"/>
</dbReference>
<evidence type="ECO:0000313" key="3">
    <source>
        <dbReference type="Proteomes" id="UP000183994"/>
    </source>
</evidence>
<organism evidence="2 3">
    <name type="scientific">Desulfatibacillum alkenivorans DSM 16219</name>
    <dbReference type="NCBI Taxonomy" id="1121393"/>
    <lineage>
        <taxon>Bacteria</taxon>
        <taxon>Pseudomonadati</taxon>
        <taxon>Thermodesulfobacteriota</taxon>
        <taxon>Desulfobacteria</taxon>
        <taxon>Desulfobacterales</taxon>
        <taxon>Desulfatibacillaceae</taxon>
        <taxon>Desulfatibacillum</taxon>
    </lineage>
</organism>
<dbReference type="RefSeq" id="WP_073476978.1">
    <property type="nucleotide sequence ID" value="NZ_FQZU01000019.1"/>
</dbReference>
<keyword evidence="3" id="KW-1185">Reference proteome</keyword>